<feature type="compositionally biased region" description="Polar residues" evidence="2">
    <location>
        <begin position="404"/>
        <end position="427"/>
    </location>
</feature>
<dbReference type="PANTHER" id="PTHR31286">
    <property type="entry name" value="GLYCINE-RICH CELL WALL STRUCTURAL PROTEIN 1.8-LIKE"/>
    <property type="match status" value="1"/>
</dbReference>
<gene>
    <name evidence="4" type="ORF">OLC1_LOCUS12205</name>
</gene>
<keyword evidence="5" id="KW-1185">Reference proteome</keyword>
<dbReference type="InterPro" id="IPR012337">
    <property type="entry name" value="RNaseH-like_sf"/>
</dbReference>
<name>A0AAV1D6P2_OLDCO</name>
<evidence type="ECO:0000256" key="1">
    <source>
        <dbReference type="SAM" id="Coils"/>
    </source>
</evidence>
<feature type="domain" description="RNase H type-1" evidence="3">
    <location>
        <begin position="827"/>
        <end position="956"/>
    </location>
</feature>
<dbReference type="Gene3D" id="3.60.10.10">
    <property type="entry name" value="Endonuclease/exonuclease/phosphatase"/>
    <property type="match status" value="1"/>
</dbReference>
<evidence type="ECO:0000313" key="5">
    <source>
        <dbReference type="Proteomes" id="UP001161247"/>
    </source>
</evidence>
<dbReference type="AlphaFoldDB" id="A0AAV1D6P2"/>
<dbReference type="SUPFAM" id="SSF56219">
    <property type="entry name" value="DNase I-like"/>
    <property type="match status" value="1"/>
</dbReference>
<evidence type="ECO:0000259" key="3">
    <source>
        <dbReference type="PROSITE" id="PS50879"/>
    </source>
</evidence>
<dbReference type="PROSITE" id="PS50879">
    <property type="entry name" value="RNASE_H_1"/>
    <property type="match status" value="1"/>
</dbReference>
<dbReference type="InterPro" id="IPR040256">
    <property type="entry name" value="At4g02000-like"/>
</dbReference>
<evidence type="ECO:0000313" key="4">
    <source>
        <dbReference type="EMBL" id="CAI9102951.1"/>
    </source>
</evidence>
<evidence type="ECO:0000256" key="2">
    <source>
        <dbReference type="SAM" id="MobiDB-lite"/>
    </source>
</evidence>
<dbReference type="SUPFAM" id="SSF53098">
    <property type="entry name" value="Ribonuclease H-like"/>
    <property type="match status" value="1"/>
</dbReference>
<keyword evidence="1" id="KW-0175">Coiled coil</keyword>
<organism evidence="4 5">
    <name type="scientific">Oldenlandia corymbosa var. corymbosa</name>
    <dbReference type="NCBI Taxonomy" id="529605"/>
    <lineage>
        <taxon>Eukaryota</taxon>
        <taxon>Viridiplantae</taxon>
        <taxon>Streptophyta</taxon>
        <taxon>Embryophyta</taxon>
        <taxon>Tracheophyta</taxon>
        <taxon>Spermatophyta</taxon>
        <taxon>Magnoliopsida</taxon>
        <taxon>eudicotyledons</taxon>
        <taxon>Gunneridae</taxon>
        <taxon>Pentapetalae</taxon>
        <taxon>asterids</taxon>
        <taxon>lamiids</taxon>
        <taxon>Gentianales</taxon>
        <taxon>Rubiaceae</taxon>
        <taxon>Rubioideae</taxon>
        <taxon>Spermacoceae</taxon>
        <taxon>Hedyotis-Oldenlandia complex</taxon>
        <taxon>Oldenlandia</taxon>
    </lineage>
</organism>
<dbReference type="InterPro" id="IPR036397">
    <property type="entry name" value="RNaseH_sf"/>
</dbReference>
<dbReference type="InterPro" id="IPR002156">
    <property type="entry name" value="RNaseH_domain"/>
</dbReference>
<dbReference type="GO" id="GO:0004523">
    <property type="term" value="F:RNA-DNA hybrid ribonuclease activity"/>
    <property type="evidence" value="ECO:0007669"/>
    <property type="project" value="InterPro"/>
</dbReference>
<feature type="compositionally biased region" description="Polar residues" evidence="2">
    <location>
        <begin position="261"/>
        <end position="270"/>
    </location>
</feature>
<proteinExistence type="predicted"/>
<feature type="region of interest" description="Disordered" evidence="2">
    <location>
        <begin position="260"/>
        <end position="282"/>
    </location>
</feature>
<protein>
    <submittedName>
        <fullName evidence="4">OLC1v1001353C1</fullName>
    </submittedName>
</protein>
<sequence length="989" mass="112893">MIFTLPQDFDGYFMRLPRVVHNYFKELIPSYLKIQTDVGEFILKLSVAENDDVIITGDKFIDFTLNVRITKGSRLHLEFFDGYVMYATSFGGHGFHKVMSHPFNPVGLKAIVTVQQWDLICGGLTTPQFHPEHESPVVPVWIAFEGLPIHHFNEDYLSRLASIVGSPLKIDIPTLNLSRPSIARVCVEVNLLQDLPKRVLLGTEEYSYYQEITYENLPEYCSECKKVGHGIKVCRRGKPKVTTKDPNIAQLKYAGEKLKTPINTAQATRQQKPKADQSDTEKLDTPIDVVDRNPLNPSSGKRKITKEKLATIMENSKEGAKSDTPWDVHDQNSKWQIEENGGKQLAVYVPLVNLSSRFAVLDNPSEEQLVEKINNDADEKEEQLEGIVDSAIDSDFDAGRFGSDTETNTENPIRTVNDGTQDDASIGLSSKETDFENDRFVVSDGEDHKKAKVGRPRGSIKKLQLHLSETRQSQPDRGSMDDFNSWINDCNLADLAPVGNLFTWTGTRQNGKVLKRLDHVLLNKEWMEFFQASSIHHLNRTTSDYAPLLHQFRADMDTRPSLFRFQKMWLRREHFLDVVTDSWNQEISKMGMLGFSLKLRRLKACRKDWNKFVFGNVFQNLKVAEDEGRRKVEFFQNLLEAFDAKISNWKNRFLTQGGKLVLIRHVLSALPLHTIATIEPPKIIVSELERKCQQFLWGENEDGNKRHWRAWTHLVAPIEENGLNIRSLGDVIKAFSLKLWWKVKNGTGIWAKFIGSLSKSSKERTSWLRTNKVLVKNVVSNISQMLSVHKIHAKNLEERKEVESLFQVKVLHPPKKTIKIVKWKPPDPSKYVLNTDGSALGQPGDAGWGYILRGQKGVFICAESKYIGSATSLEAELLGIYYGLRACIRKGLRFIEVQTDNQVITVCLQKGHSYPWKLYRHFRSIQSMLKQSQSKVLHIYREVNSVADDLAKQASARVSFHYNNYGELPASIRGKVHLDQSSFPYIRIK</sequence>
<dbReference type="GO" id="GO:0003676">
    <property type="term" value="F:nucleic acid binding"/>
    <property type="evidence" value="ECO:0007669"/>
    <property type="project" value="InterPro"/>
</dbReference>
<reference evidence="4" key="1">
    <citation type="submission" date="2023-03" db="EMBL/GenBank/DDBJ databases">
        <authorList>
            <person name="Julca I."/>
        </authorList>
    </citation>
    <scope>NUCLEOTIDE SEQUENCE</scope>
</reference>
<feature type="compositionally biased region" description="Basic and acidic residues" evidence="2">
    <location>
        <begin position="273"/>
        <end position="282"/>
    </location>
</feature>
<dbReference type="InterPro" id="IPR036691">
    <property type="entry name" value="Endo/exonu/phosph_ase_sf"/>
</dbReference>
<dbReference type="CDD" id="cd06222">
    <property type="entry name" value="RNase_H_like"/>
    <property type="match status" value="1"/>
</dbReference>
<dbReference type="Gene3D" id="3.30.420.10">
    <property type="entry name" value="Ribonuclease H-like superfamily/Ribonuclease H"/>
    <property type="match status" value="1"/>
</dbReference>
<accession>A0AAV1D6P2</accession>
<dbReference type="Pfam" id="PF13456">
    <property type="entry name" value="RVT_3"/>
    <property type="match status" value="1"/>
</dbReference>
<dbReference type="InterPro" id="IPR044730">
    <property type="entry name" value="RNase_H-like_dom_plant"/>
</dbReference>
<dbReference type="EMBL" id="OX459121">
    <property type="protein sequence ID" value="CAI9102951.1"/>
    <property type="molecule type" value="Genomic_DNA"/>
</dbReference>
<feature type="region of interest" description="Disordered" evidence="2">
    <location>
        <begin position="400"/>
        <end position="427"/>
    </location>
</feature>
<dbReference type="Proteomes" id="UP001161247">
    <property type="component" value="Chromosome 4"/>
</dbReference>
<dbReference type="PANTHER" id="PTHR31286:SF165">
    <property type="entry name" value="DUF4283 DOMAIN-CONTAINING PROTEIN"/>
    <property type="match status" value="1"/>
</dbReference>
<feature type="coiled-coil region" evidence="1">
    <location>
        <begin position="363"/>
        <end position="390"/>
    </location>
</feature>